<comment type="caution">
    <text evidence="2">The sequence shown here is derived from an EMBL/GenBank/DDBJ whole genome shotgun (WGS) entry which is preliminary data.</text>
</comment>
<evidence type="ECO:0000313" key="2">
    <source>
        <dbReference type="EMBL" id="MBZ2195476.1"/>
    </source>
</evidence>
<dbReference type="Proteomes" id="UP000826651">
    <property type="component" value="Unassembled WGS sequence"/>
</dbReference>
<gene>
    <name evidence="2" type="ORF">KCQ71_04885</name>
</gene>
<protein>
    <submittedName>
        <fullName evidence="2">Uncharacterized protein</fullName>
    </submittedName>
</protein>
<evidence type="ECO:0000313" key="3">
    <source>
        <dbReference type="Proteomes" id="UP000826651"/>
    </source>
</evidence>
<evidence type="ECO:0000256" key="1">
    <source>
        <dbReference type="SAM" id="MobiDB-lite"/>
    </source>
</evidence>
<sequence>MTTKITVIYDNPTDLEAFEQAIADLNQEEVARSLPGLDGDRSNSPPQDDPRA</sequence>
<proteinExistence type="predicted"/>
<accession>A0ABS7S875</accession>
<dbReference type="EMBL" id="JAGSHT010000005">
    <property type="protein sequence ID" value="MBZ2195476.1"/>
    <property type="molecule type" value="Genomic_DNA"/>
</dbReference>
<dbReference type="RefSeq" id="WP_223403455.1">
    <property type="nucleotide sequence ID" value="NZ_JAGSHT010000005.1"/>
</dbReference>
<reference evidence="2 3" key="1">
    <citation type="submission" date="2021-04" db="EMBL/GenBank/DDBJ databases">
        <title>Ruania sp. nov., isolated from sandy soil of mangrove forest.</title>
        <authorList>
            <person name="Ge X."/>
            <person name="Huang R."/>
            <person name="Liu W."/>
        </authorList>
    </citation>
    <scope>NUCLEOTIDE SEQUENCE [LARGE SCALE GENOMIC DNA]</scope>
    <source>
        <strain evidence="2 3">N2-46</strain>
    </source>
</reference>
<organism evidence="2 3">
    <name type="scientific">Occultella gossypii</name>
    <dbReference type="NCBI Taxonomy" id="2800820"/>
    <lineage>
        <taxon>Bacteria</taxon>
        <taxon>Bacillati</taxon>
        <taxon>Actinomycetota</taxon>
        <taxon>Actinomycetes</taxon>
        <taxon>Micrococcales</taxon>
        <taxon>Ruaniaceae</taxon>
        <taxon>Occultella</taxon>
    </lineage>
</organism>
<feature type="region of interest" description="Disordered" evidence="1">
    <location>
        <begin position="29"/>
        <end position="52"/>
    </location>
</feature>
<keyword evidence="3" id="KW-1185">Reference proteome</keyword>
<name>A0ABS7S875_9MICO</name>